<proteinExistence type="predicted"/>
<dbReference type="Proteomes" id="UP001140091">
    <property type="component" value="Unassembled WGS sequence"/>
</dbReference>
<sequence length="212" mass="23883">MNTNAGAGFSDLLSLIPDVTELHIPLIDTESLRKLILDRSSADPVLPKLKTFALVDHEMGHRDDRVNAIDPTVFTQVIWSRTIALSKILSSEPSLEEQFQILDTVELHLGQDRIQQIRVRLLQAELGGGPPDPTAASLSPLESMVASLDTLAERFEKNLENNFLPKFYDKGGYSWKSSLKLDKRMREMESLTLENFDRCSPILLVRRTLLLT</sequence>
<name>A0A9W8MQH4_9AGAR</name>
<reference evidence="1" key="1">
    <citation type="submission" date="2022-06" db="EMBL/GenBank/DDBJ databases">
        <title>Genome Sequence of Candolleomyces eurysporus.</title>
        <authorList>
            <person name="Buettner E."/>
        </authorList>
    </citation>
    <scope>NUCLEOTIDE SEQUENCE</scope>
    <source>
        <strain evidence="1">VTCC 930004</strain>
    </source>
</reference>
<dbReference type="EMBL" id="JANBPK010000008">
    <property type="protein sequence ID" value="KAJ2936954.1"/>
    <property type="molecule type" value="Genomic_DNA"/>
</dbReference>
<gene>
    <name evidence="1" type="ORF">H1R20_g145</name>
</gene>
<feature type="non-terminal residue" evidence="1">
    <location>
        <position position="212"/>
    </location>
</feature>
<evidence type="ECO:0000313" key="2">
    <source>
        <dbReference type="Proteomes" id="UP001140091"/>
    </source>
</evidence>
<organism evidence="1 2">
    <name type="scientific">Candolleomyces eurysporus</name>
    <dbReference type="NCBI Taxonomy" id="2828524"/>
    <lineage>
        <taxon>Eukaryota</taxon>
        <taxon>Fungi</taxon>
        <taxon>Dikarya</taxon>
        <taxon>Basidiomycota</taxon>
        <taxon>Agaricomycotina</taxon>
        <taxon>Agaricomycetes</taxon>
        <taxon>Agaricomycetidae</taxon>
        <taxon>Agaricales</taxon>
        <taxon>Agaricineae</taxon>
        <taxon>Psathyrellaceae</taxon>
        <taxon>Candolleomyces</taxon>
    </lineage>
</organism>
<comment type="caution">
    <text evidence="1">The sequence shown here is derived from an EMBL/GenBank/DDBJ whole genome shotgun (WGS) entry which is preliminary data.</text>
</comment>
<protein>
    <submittedName>
        <fullName evidence="1">Uncharacterized protein</fullName>
    </submittedName>
</protein>
<keyword evidence="2" id="KW-1185">Reference proteome</keyword>
<accession>A0A9W8MQH4</accession>
<evidence type="ECO:0000313" key="1">
    <source>
        <dbReference type="EMBL" id="KAJ2936954.1"/>
    </source>
</evidence>
<dbReference type="AlphaFoldDB" id="A0A9W8MQH4"/>
<dbReference type="OrthoDB" id="10402559at2759"/>